<dbReference type="PANTHER" id="PTHR46847:SF1">
    <property type="entry name" value="D-ALLOSE-BINDING PERIPLASMIC PROTEIN-RELATED"/>
    <property type="match status" value="1"/>
</dbReference>
<dbReference type="CDD" id="cd06322">
    <property type="entry name" value="PBP1_ABC_sugar_binding-like"/>
    <property type="match status" value="1"/>
</dbReference>
<dbReference type="InterPro" id="IPR028082">
    <property type="entry name" value="Peripla_BP_I"/>
</dbReference>
<feature type="chain" id="PRO_5021791966" evidence="4">
    <location>
        <begin position="21"/>
        <end position="329"/>
    </location>
</feature>
<evidence type="ECO:0000256" key="1">
    <source>
        <dbReference type="ARBA" id="ARBA00004196"/>
    </source>
</evidence>
<feature type="signal peptide" evidence="4">
    <location>
        <begin position="1"/>
        <end position="20"/>
    </location>
</feature>
<dbReference type="KEGG" id="tpol:Mal48_20840"/>
<keyword evidence="3 4" id="KW-0732">Signal</keyword>
<comment type="similarity">
    <text evidence="2">Belongs to the bacterial solute-binding protein 2 family.</text>
</comment>
<keyword evidence="7" id="KW-1185">Reference proteome</keyword>
<organism evidence="6 7">
    <name type="scientific">Thalassoglobus polymorphus</name>
    <dbReference type="NCBI Taxonomy" id="2527994"/>
    <lineage>
        <taxon>Bacteria</taxon>
        <taxon>Pseudomonadati</taxon>
        <taxon>Planctomycetota</taxon>
        <taxon>Planctomycetia</taxon>
        <taxon>Planctomycetales</taxon>
        <taxon>Planctomycetaceae</taxon>
        <taxon>Thalassoglobus</taxon>
    </lineage>
</organism>
<protein>
    <submittedName>
        <fullName evidence="6">D-ribose-binding periplasmic protein</fullName>
    </submittedName>
</protein>
<gene>
    <name evidence="6" type="primary">rbsB</name>
    <name evidence="6" type="ORF">Mal48_20840</name>
</gene>
<dbReference type="PROSITE" id="PS51257">
    <property type="entry name" value="PROKAR_LIPOPROTEIN"/>
    <property type="match status" value="1"/>
</dbReference>
<dbReference type="GO" id="GO:0030313">
    <property type="term" value="C:cell envelope"/>
    <property type="evidence" value="ECO:0007669"/>
    <property type="project" value="UniProtKB-SubCell"/>
</dbReference>
<dbReference type="Gene3D" id="3.40.50.2300">
    <property type="match status" value="2"/>
</dbReference>
<sequence length="329" mass="35030" precursor="true">MFRRSMLVSILSLILLGGCAGNSPESESTTSTGTAEKGSRGTIGFSALDLKNPFFKIIADTLTEAAEAEGFEVIVTDAESDVNNQSKQVDNFITQEVTAIVLNPANRESIGTAIKRANEAGIPVFTCDLQCAAEGAKVTAHIGTDNYSGGRLAGKAMIEALGEAGGNVLVLHFKQANSCVERVEGFNDEINEYNANRESGKINVVSELEGGATQDVSFKATQDGIQQHPNLSGIFAINDPSALGAYTALSQAKKTDQIIIVGFDGQLEGKQAIKEGKIYADPIQFPKKMATGTVANIVKYLDGEDFNAVELIPTELYRKADAMKDPELQ</sequence>
<evidence type="ECO:0000256" key="4">
    <source>
        <dbReference type="SAM" id="SignalP"/>
    </source>
</evidence>
<dbReference type="SUPFAM" id="SSF53822">
    <property type="entry name" value="Periplasmic binding protein-like I"/>
    <property type="match status" value="1"/>
</dbReference>
<dbReference type="RefSeq" id="WP_197442204.1">
    <property type="nucleotide sequence ID" value="NZ_CP036267.1"/>
</dbReference>
<proteinExistence type="inferred from homology"/>
<dbReference type="EMBL" id="CP036267">
    <property type="protein sequence ID" value="QDT32836.1"/>
    <property type="molecule type" value="Genomic_DNA"/>
</dbReference>
<evidence type="ECO:0000313" key="7">
    <source>
        <dbReference type="Proteomes" id="UP000315724"/>
    </source>
</evidence>
<comment type="subcellular location">
    <subcellularLocation>
        <location evidence="1">Cell envelope</location>
    </subcellularLocation>
</comment>
<dbReference type="AlphaFoldDB" id="A0A517QMH7"/>
<evidence type="ECO:0000256" key="3">
    <source>
        <dbReference type="ARBA" id="ARBA00022729"/>
    </source>
</evidence>
<dbReference type="InterPro" id="IPR025997">
    <property type="entry name" value="SBP_2_dom"/>
</dbReference>
<dbReference type="Pfam" id="PF13407">
    <property type="entry name" value="Peripla_BP_4"/>
    <property type="match status" value="1"/>
</dbReference>
<accession>A0A517QMH7</accession>
<evidence type="ECO:0000259" key="5">
    <source>
        <dbReference type="Pfam" id="PF13407"/>
    </source>
</evidence>
<dbReference type="Proteomes" id="UP000315724">
    <property type="component" value="Chromosome"/>
</dbReference>
<dbReference type="PANTHER" id="PTHR46847">
    <property type="entry name" value="D-ALLOSE-BINDING PERIPLASMIC PROTEIN-RELATED"/>
    <property type="match status" value="1"/>
</dbReference>
<reference evidence="6 7" key="1">
    <citation type="submission" date="2019-02" db="EMBL/GenBank/DDBJ databases">
        <title>Deep-cultivation of Planctomycetes and their phenomic and genomic characterization uncovers novel biology.</title>
        <authorList>
            <person name="Wiegand S."/>
            <person name="Jogler M."/>
            <person name="Boedeker C."/>
            <person name="Pinto D."/>
            <person name="Vollmers J."/>
            <person name="Rivas-Marin E."/>
            <person name="Kohn T."/>
            <person name="Peeters S.H."/>
            <person name="Heuer A."/>
            <person name="Rast P."/>
            <person name="Oberbeckmann S."/>
            <person name="Bunk B."/>
            <person name="Jeske O."/>
            <person name="Meyerdierks A."/>
            <person name="Storesund J.E."/>
            <person name="Kallscheuer N."/>
            <person name="Luecker S."/>
            <person name="Lage O.M."/>
            <person name="Pohl T."/>
            <person name="Merkel B.J."/>
            <person name="Hornburger P."/>
            <person name="Mueller R.-W."/>
            <person name="Bruemmer F."/>
            <person name="Labrenz M."/>
            <person name="Spormann A.M."/>
            <person name="Op den Camp H."/>
            <person name="Overmann J."/>
            <person name="Amann R."/>
            <person name="Jetten M.S.M."/>
            <person name="Mascher T."/>
            <person name="Medema M.H."/>
            <person name="Devos D.P."/>
            <person name="Kaster A.-K."/>
            <person name="Ovreas L."/>
            <person name="Rohde M."/>
            <person name="Galperin M.Y."/>
            <person name="Jogler C."/>
        </authorList>
    </citation>
    <scope>NUCLEOTIDE SEQUENCE [LARGE SCALE GENOMIC DNA]</scope>
    <source>
        <strain evidence="6 7">Mal48</strain>
    </source>
</reference>
<evidence type="ECO:0000313" key="6">
    <source>
        <dbReference type="EMBL" id="QDT32836.1"/>
    </source>
</evidence>
<evidence type="ECO:0000256" key="2">
    <source>
        <dbReference type="ARBA" id="ARBA00007639"/>
    </source>
</evidence>
<dbReference type="GO" id="GO:0030246">
    <property type="term" value="F:carbohydrate binding"/>
    <property type="evidence" value="ECO:0007669"/>
    <property type="project" value="UniProtKB-ARBA"/>
</dbReference>
<name>A0A517QMH7_9PLAN</name>
<feature type="domain" description="Periplasmic binding protein" evidence="5">
    <location>
        <begin position="43"/>
        <end position="304"/>
    </location>
</feature>